<comment type="caution">
    <text evidence="1">The sequence shown here is derived from an EMBL/GenBank/DDBJ whole genome shotgun (WGS) entry which is preliminary data.</text>
</comment>
<dbReference type="EMBL" id="JAHRHJ020000006">
    <property type="protein sequence ID" value="KAH9310659.1"/>
    <property type="molecule type" value="Genomic_DNA"/>
</dbReference>
<dbReference type="AlphaFoldDB" id="A0AA38FUE8"/>
<accession>A0AA38FUE8</accession>
<name>A0AA38FUE8_TAXCH</name>
<evidence type="ECO:0000313" key="1">
    <source>
        <dbReference type="EMBL" id="KAH9310659.1"/>
    </source>
</evidence>
<gene>
    <name evidence="1" type="ORF">KI387_025694</name>
</gene>
<dbReference type="Proteomes" id="UP000824469">
    <property type="component" value="Unassembled WGS sequence"/>
</dbReference>
<protein>
    <submittedName>
        <fullName evidence="1">Uncharacterized protein</fullName>
    </submittedName>
</protein>
<keyword evidence="2" id="KW-1185">Reference proteome</keyword>
<evidence type="ECO:0000313" key="2">
    <source>
        <dbReference type="Proteomes" id="UP000824469"/>
    </source>
</evidence>
<proteinExistence type="predicted"/>
<organism evidence="1 2">
    <name type="scientific">Taxus chinensis</name>
    <name type="common">Chinese yew</name>
    <name type="synonym">Taxus wallichiana var. chinensis</name>
    <dbReference type="NCBI Taxonomy" id="29808"/>
    <lineage>
        <taxon>Eukaryota</taxon>
        <taxon>Viridiplantae</taxon>
        <taxon>Streptophyta</taxon>
        <taxon>Embryophyta</taxon>
        <taxon>Tracheophyta</taxon>
        <taxon>Spermatophyta</taxon>
        <taxon>Pinopsida</taxon>
        <taxon>Pinidae</taxon>
        <taxon>Conifers II</taxon>
        <taxon>Cupressales</taxon>
        <taxon>Taxaceae</taxon>
        <taxon>Taxus</taxon>
    </lineage>
</organism>
<reference evidence="1 2" key="1">
    <citation type="journal article" date="2021" name="Nat. Plants">
        <title>The Taxus genome provides insights into paclitaxel biosynthesis.</title>
        <authorList>
            <person name="Xiong X."/>
            <person name="Gou J."/>
            <person name="Liao Q."/>
            <person name="Li Y."/>
            <person name="Zhou Q."/>
            <person name="Bi G."/>
            <person name="Li C."/>
            <person name="Du R."/>
            <person name="Wang X."/>
            <person name="Sun T."/>
            <person name="Guo L."/>
            <person name="Liang H."/>
            <person name="Lu P."/>
            <person name="Wu Y."/>
            <person name="Zhang Z."/>
            <person name="Ro D.K."/>
            <person name="Shang Y."/>
            <person name="Huang S."/>
            <person name="Yan J."/>
        </authorList>
    </citation>
    <scope>NUCLEOTIDE SEQUENCE [LARGE SCALE GENOMIC DNA]</scope>
    <source>
        <strain evidence="1">Ta-2019</strain>
    </source>
</reference>
<feature type="non-terminal residue" evidence="1">
    <location>
        <position position="216"/>
    </location>
</feature>
<sequence>MDTLRVLMLEFACENTEVAFRTSVSKNRLKRIFDISSKNDMKVVKSVMDVKFLEMEGWPRDNSCIALVFVENLLIIENSKSEVLNVALFWIHPSFHNNLVSEVDKRSLAFWAAGDAVRRVGGVEVSVFNALDRRHRVLLDFTSKLVRFGRNKMVARARFKLPNMAALNLPIEPVPIWWLEIRESALEAYNYLWHGWANAEAARLEAPKMVAEQGSL</sequence>